<name>A0A8S5N5K3_9CAUD</name>
<dbReference type="PANTHER" id="PTHR33516:SF2">
    <property type="entry name" value="LEXA REPRESSOR-RELATED"/>
    <property type="match status" value="1"/>
</dbReference>
<protein>
    <submittedName>
        <fullName evidence="2">LexA repressor</fullName>
    </submittedName>
</protein>
<sequence length="80" mass="9169">MNNKGQQVREKILEYIVSYIQDHGYPPTRREIGEAVGLKSPSSVQSHIRRMIGEGTLETDDEDSSRAIRVPGWRFVKEEP</sequence>
<dbReference type="SUPFAM" id="SSF46785">
    <property type="entry name" value="Winged helix' DNA-binding domain"/>
    <property type="match status" value="1"/>
</dbReference>
<dbReference type="InterPro" id="IPR050077">
    <property type="entry name" value="LexA_repressor"/>
</dbReference>
<dbReference type="Pfam" id="PF01726">
    <property type="entry name" value="LexA_DNA_bind"/>
    <property type="match status" value="1"/>
</dbReference>
<dbReference type="InterPro" id="IPR036390">
    <property type="entry name" value="WH_DNA-bd_sf"/>
</dbReference>
<dbReference type="InterPro" id="IPR036388">
    <property type="entry name" value="WH-like_DNA-bd_sf"/>
</dbReference>
<dbReference type="GO" id="GO:0006508">
    <property type="term" value="P:proteolysis"/>
    <property type="evidence" value="ECO:0007669"/>
    <property type="project" value="InterPro"/>
</dbReference>
<dbReference type="PANTHER" id="PTHR33516">
    <property type="entry name" value="LEXA REPRESSOR"/>
    <property type="match status" value="1"/>
</dbReference>
<dbReference type="GO" id="GO:0004252">
    <property type="term" value="F:serine-type endopeptidase activity"/>
    <property type="evidence" value="ECO:0007669"/>
    <property type="project" value="InterPro"/>
</dbReference>
<evidence type="ECO:0000313" key="2">
    <source>
        <dbReference type="EMBL" id="DAD89700.1"/>
    </source>
</evidence>
<evidence type="ECO:0000259" key="1">
    <source>
        <dbReference type="Pfam" id="PF01726"/>
    </source>
</evidence>
<dbReference type="Gene3D" id="1.10.10.10">
    <property type="entry name" value="Winged helix-like DNA-binding domain superfamily/Winged helix DNA-binding domain"/>
    <property type="match status" value="1"/>
</dbReference>
<feature type="domain" description="LexA repressor DNA-binding" evidence="1">
    <location>
        <begin position="10"/>
        <end position="64"/>
    </location>
</feature>
<dbReference type="InterPro" id="IPR006199">
    <property type="entry name" value="LexA_DNA-bd_dom"/>
</dbReference>
<proteinExistence type="predicted"/>
<organism evidence="2">
    <name type="scientific">Siphoviridae sp. ctWDo30</name>
    <dbReference type="NCBI Taxonomy" id="2826360"/>
    <lineage>
        <taxon>Viruses</taxon>
        <taxon>Duplodnaviria</taxon>
        <taxon>Heunggongvirae</taxon>
        <taxon>Uroviricota</taxon>
        <taxon>Caudoviricetes</taxon>
    </lineage>
</organism>
<dbReference type="EMBL" id="BK015068">
    <property type="protein sequence ID" value="DAD89700.1"/>
    <property type="molecule type" value="Genomic_DNA"/>
</dbReference>
<accession>A0A8S5N5K3</accession>
<reference evidence="2" key="1">
    <citation type="journal article" date="2021" name="Proc. Natl. Acad. Sci. U.S.A.">
        <title>A Catalog of Tens of Thousands of Viruses from Human Metagenomes Reveals Hidden Associations with Chronic Diseases.</title>
        <authorList>
            <person name="Tisza M.J."/>
            <person name="Buck C.B."/>
        </authorList>
    </citation>
    <scope>NUCLEOTIDE SEQUENCE</scope>
    <source>
        <strain evidence="2">CtWDo30</strain>
    </source>
</reference>